<evidence type="ECO:0008006" key="6">
    <source>
        <dbReference type="Google" id="ProtNLM"/>
    </source>
</evidence>
<dbReference type="Gene3D" id="2.70.40.10">
    <property type="match status" value="1"/>
</dbReference>
<keyword evidence="2" id="KW-0546">Nucleotide metabolism</keyword>
<organism evidence="4 5">
    <name type="scientific">Microbacterium panaciterrae</name>
    <dbReference type="NCBI Taxonomy" id="985759"/>
    <lineage>
        <taxon>Bacteria</taxon>
        <taxon>Bacillati</taxon>
        <taxon>Actinomycetota</taxon>
        <taxon>Actinomycetes</taxon>
        <taxon>Micrococcales</taxon>
        <taxon>Microbacteriaceae</taxon>
        <taxon>Microbacterium</taxon>
    </lineage>
</organism>
<dbReference type="InterPro" id="IPR033704">
    <property type="entry name" value="dUTPase_trimeric"/>
</dbReference>
<accession>A0ABP8P3E0</accession>
<dbReference type="Pfam" id="PF22769">
    <property type="entry name" value="DCD"/>
    <property type="match status" value="1"/>
</dbReference>
<feature type="region of interest" description="Disordered" evidence="3">
    <location>
        <begin position="213"/>
        <end position="237"/>
    </location>
</feature>
<evidence type="ECO:0000313" key="5">
    <source>
        <dbReference type="Proteomes" id="UP001500731"/>
    </source>
</evidence>
<dbReference type="InterPro" id="IPR036157">
    <property type="entry name" value="dUTPase-like_sf"/>
</dbReference>
<evidence type="ECO:0000256" key="1">
    <source>
        <dbReference type="ARBA" id="ARBA00022801"/>
    </source>
</evidence>
<evidence type="ECO:0000256" key="3">
    <source>
        <dbReference type="SAM" id="MobiDB-lite"/>
    </source>
</evidence>
<dbReference type="InterPro" id="IPR011962">
    <property type="entry name" value="dCTP_deaminase"/>
</dbReference>
<protein>
    <recommendedName>
        <fullName evidence="6">dCTP deaminase</fullName>
    </recommendedName>
</protein>
<dbReference type="PANTHER" id="PTHR42680:SF3">
    <property type="entry name" value="DCTP DEAMINASE"/>
    <property type="match status" value="1"/>
</dbReference>
<keyword evidence="1" id="KW-0378">Hydrolase</keyword>
<keyword evidence="5" id="KW-1185">Reference proteome</keyword>
<dbReference type="NCBIfam" id="TIGR02274">
    <property type="entry name" value="dCTP_deam"/>
    <property type="match status" value="1"/>
</dbReference>
<proteinExistence type="predicted"/>
<dbReference type="PANTHER" id="PTHR42680">
    <property type="entry name" value="DCTP DEAMINASE"/>
    <property type="match status" value="1"/>
</dbReference>
<dbReference type="RefSeq" id="WP_345184872.1">
    <property type="nucleotide sequence ID" value="NZ_BAABGP010000007.1"/>
</dbReference>
<gene>
    <name evidence="4" type="ORF">GCM10023171_09380</name>
</gene>
<dbReference type="CDD" id="cd07557">
    <property type="entry name" value="trimeric_dUTPase"/>
    <property type="match status" value="1"/>
</dbReference>
<comment type="caution">
    <text evidence="4">The sequence shown here is derived from an EMBL/GenBank/DDBJ whole genome shotgun (WGS) entry which is preliminary data.</text>
</comment>
<dbReference type="EMBL" id="BAABGP010000007">
    <property type="protein sequence ID" value="GAA4481248.1"/>
    <property type="molecule type" value="Genomic_DNA"/>
</dbReference>
<dbReference type="SUPFAM" id="SSF51283">
    <property type="entry name" value="dUTPase-like"/>
    <property type="match status" value="1"/>
</dbReference>
<evidence type="ECO:0000313" key="4">
    <source>
        <dbReference type="EMBL" id="GAA4481248.1"/>
    </source>
</evidence>
<dbReference type="Proteomes" id="UP001500731">
    <property type="component" value="Unassembled WGS sequence"/>
</dbReference>
<reference evidence="5" key="1">
    <citation type="journal article" date="2019" name="Int. J. Syst. Evol. Microbiol.">
        <title>The Global Catalogue of Microorganisms (GCM) 10K type strain sequencing project: providing services to taxonomists for standard genome sequencing and annotation.</title>
        <authorList>
            <consortium name="The Broad Institute Genomics Platform"/>
            <consortium name="The Broad Institute Genome Sequencing Center for Infectious Disease"/>
            <person name="Wu L."/>
            <person name="Ma J."/>
        </authorList>
    </citation>
    <scope>NUCLEOTIDE SEQUENCE [LARGE SCALE GENOMIC DNA]</scope>
    <source>
        <strain evidence="5">JCM 17839</strain>
    </source>
</reference>
<name>A0ABP8P3E0_9MICO</name>
<evidence type="ECO:0000256" key="2">
    <source>
        <dbReference type="ARBA" id="ARBA00023080"/>
    </source>
</evidence>
<sequence>MTILLREQILEAMSRPDPDERLVITPLLDRDVQIGPGSIDLRLGTEFLESTRQTAVEIDPFDDHIEAATAGRTDSKTFVPLADRFVIHPGQFVLGCTLEFLQLPANLAGQVVSRSSWGRLGLLVATAVAVQPGFKGVLTLELVNTGNIPIVLRPGVRVAQLLLWAADAPTADPYGGDRAKYSAPLGPESNRLALEASERQRLERIADEIHSRKGYRGRNATADDDIPTTATDHAEEP</sequence>